<dbReference type="OrthoDB" id="10386912at2759"/>
<keyword evidence="3" id="KW-1185">Reference proteome</keyword>
<dbReference type="InParanoid" id="D8Q9R4"/>
<dbReference type="GeneID" id="9588463"/>
<feature type="region of interest" description="Disordered" evidence="1">
    <location>
        <begin position="207"/>
        <end position="226"/>
    </location>
</feature>
<proteinExistence type="predicted"/>
<dbReference type="RefSeq" id="XP_003030175.1">
    <property type="nucleotide sequence ID" value="XM_003030129.1"/>
</dbReference>
<dbReference type="KEGG" id="scm:SCHCO_02669476"/>
<dbReference type="Proteomes" id="UP000007431">
    <property type="component" value="Unassembled WGS sequence"/>
</dbReference>
<gene>
    <name evidence="2" type="ORF">SCHCODRAFT_236062</name>
</gene>
<evidence type="ECO:0000313" key="2">
    <source>
        <dbReference type="EMBL" id="EFI95272.1"/>
    </source>
</evidence>
<evidence type="ECO:0000256" key="1">
    <source>
        <dbReference type="SAM" id="MobiDB-lite"/>
    </source>
</evidence>
<dbReference type="HOGENOM" id="CLU_533356_0_0_1"/>
<name>D8Q9R4_SCHCM</name>
<evidence type="ECO:0000313" key="3">
    <source>
        <dbReference type="Proteomes" id="UP000007431"/>
    </source>
</evidence>
<dbReference type="EMBL" id="GL377308">
    <property type="protein sequence ID" value="EFI95272.1"/>
    <property type="molecule type" value="Genomic_DNA"/>
</dbReference>
<reference evidence="2 3" key="1">
    <citation type="journal article" date="2010" name="Nat. Biotechnol.">
        <title>Genome sequence of the model mushroom Schizophyllum commune.</title>
        <authorList>
            <person name="Ohm R.A."/>
            <person name="de Jong J.F."/>
            <person name="Lugones L.G."/>
            <person name="Aerts A."/>
            <person name="Kothe E."/>
            <person name="Stajich J.E."/>
            <person name="de Vries R.P."/>
            <person name="Record E."/>
            <person name="Levasseur A."/>
            <person name="Baker S.E."/>
            <person name="Bartholomew K.A."/>
            <person name="Coutinho P.M."/>
            <person name="Erdmann S."/>
            <person name="Fowler T.J."/>
            <person name="Gathman A.C."/>
            <person name="Lombard V."/>
            <person name="Henrissat B."/>
            <person name="Knabe N."/>
            <person name="Kuees U."/>
            <person name="Lilly W.W."/>
            <person name="Lindquist E."/>
            <person name="Lucas S."/>
            <person name="Magnuson J.K."/>
            <person name="Piumi F."/>
            <person name="Raudaskoski M."/>
            <person name="Salamov A."/>
            <person name="Schmutz J."/>
            <person name="Schwarze F.W.M.R."/>
            <person name="vanKuyk P.A."/>
            <person name="Horton J.S."/>
            <person name="Grigoriev I.V."/>
            <person name="Woesten H.A.B."/>
        </authorList>
    </citation>
    <scope>NUCLEOTIDE SEQUENCE [LARGE SCALE GENOMIC DNA]</scope>
    <source>
        <strain evidence="3">H4-8 / FGSC 9210</strain>
    </source>
</reference>
<accession>D8Q9R4</accession>
<sequence length="511" mass="57037">MTRRFDNTIFGRHALRDQQDHEKLVHIIAPALTCLKRTAPLRQEESQTQVEEPLGLIVRAERRKCMLPRTAISRYTPQERDAHPNRVLLTPQIRRIRRKAMVECKESTKATHALTFATPHLSTATDNRLLSLRQSSHKRLLIKMSSYNKINKNTVHNAGHPQATHAPDHARRLMVVGGKAGPQTMWDLLALRRGAFLRAVDAQDAQGPGTIRDQGGLRPTSATSTNSSVTLFGDESVEWIMKEVYGSGYLKQPKQRRPTAKTLRIADNHRFRYSKHTKAPKASDVPPLEEMIRAHVTDKNVTASRQAAMQPELVADNAVKDFAFLASKARQGRGQQSGEENEGLSSMQLVLRGLQKGPVKQDQLKARSQRCLGVPPSQSVRAKMPMGITKERALVPFQFPPHCNYTNEPANAVGSVEQAASDASPSSLELPASYYEYEADEAYKTRVNKGANMRAPSPSELPAPTDYVAEDARRAIEAMMPPRSYDLPRCPRARQRFVLYSTLQALPGSPE</sequence>
<organism evidence="3">
    <name type="scientific">Schizophyllum commune (strain H4-8 / FGSC 9210)</name>
    <name type="common">Split gill fungus</name>
    <dbReference type="NCBI Taxonomy" id="578458"/>
    <lineage>
        <taxon>Eukaryota</taxon>
        <taxon>Fungi</taxon>
        <taxon>Dikarya</taxon>
        <taxon>Basidiomycota</taxon>
        <taxon>Agaricomycotina</taxon>
        <taxon>Agaricomycetes</taxon>
        <taxon>Agaricomycetidae</taxon>
        <taxon>Agaricales</taxon>
        <taxon>Schizophyllaceae</taxon>
        <taxon>Schizophyllum</taxon>
    </lineage>
</organism>
<protein>
    <submittedName>
        <fullName evidence="2">Uncharacterized protein</fullName>
    </submittedName>
</protein>
<feature type="region of interest" description="Disordered" evidence="1">
    <location>
        <begin position="358"/>
        <end position="379"/>
    </location>
</feature>
<dbReference type="VEuPathDB" id="FungiDB:SCHCODRAFT_02669476"/>
<dbReference type="AlphaFoldDB" id="D8Q9R4"/>